<sequence length="195" mass="22611">MEAWWNALDFGRRKNAASPSGEGEEIAAGRLHDVVVADESPVIMVENGLPEEEGPEANENGAPPFNPRLFRPASTNIEVLRQLSRDGREETLRAEAEEEAMGREKIVWVFWGMEVLRTVKTRKCLRMAVQHRPLLRLQKWGQSTRWHKLTRRRSDNRILLIASTTWCPVYCEWRNQYLQLIIALSFSGYLTYNSW</sequence>
<protein>
    <submittedName>
        <fullName evidence="1">Uncharacterized protein</fullName>
    </submittedName>
</protein>
<comment type="caution">
    <text evidence="1">The sequence shown here is derived from an EMBL/GenBank/DDBJ whole genome shotgun (WGS) entry which is preliminary data.</text>
</comment>
<dbReference type="AlphaFoldDB" id="A0A9P7J078"/>
<organism evidence="1 2">
    <name type="scientific">Suillus subaureus</name>
    <dbReference type="NCBI Taxonomy" id="48587"/>
    <lineage>
        <taxon>Eukaryota</taxon>
        <taxon>Fungi</taxon>
        <taxon>Dikarya</taxon>
        <taxon>Basidiomycota</taxon>
        <taxon>Agaricomycotina</taxon>
        <taxon>Agaricomycetes</taxon>
        <taxon>Agaricomycetidae</taxon>
        <taxon>Boletales</taxon>
        <taxon>Suillineae</taxon>
        <taxon>Suillaceae</taxon>
        <taxon>Suillus</taxon>
    </lineage>
</organism>
<evidence type="ECO:0000313" key="1">
    <source>
        <dbReference type="EMBL" id="KAG1797945.1"/>
    </source>
</evidence>
<name>A0A9P7J078_9AGAM</name>
<dbReference type="EMBL" id="JABBWG010000193">
    <property type="protein sequence ID" value="KAG1797945.1"/>
    <property type="molecule type" value="Genomic_DNA"/>
</dbReference>
<dbReference type="GeneID" id="64627804"/>
<dbReference type="Proteomes" id="UP000807769">
    <property type="component" value="Unassembled WGS sequence"/>
</dbReference>
<gene>
    <name evidence="1" type="ORF">BJ212DRAFT_1305861</name>
</gene>
<accession>A0A9P7J078</accession>
<evidence type="ECO:0000313" key="2">
    <source>
        <dbReference type="Proteomes" id="UP000807769"/>
    </source>
</evidence>
<proteinExistence type="predicted"/>
<keyword evidence="2" id="KW-1185">Reference proteome</keyword>
<reference evidence="1" key="1">
    <citation type="journal article" date="2020" name="New Phytol.">
        <title>Comparative genomics reveals dynamic genome evolution in host specialist ectomycorrhizal fungi.</title>
        <authorList>
            <person name="Lofgren L.A."/>
            <person name="Nguyen N.H."/>
            <person name="Vilgalys R."/>
            <person name="Ruytinx J."/>
            <person name="Liao H.L."/>
            <person name="Branco S."/>
            <person name="Kuo A."/>
            <person name="LaButti K."/>
            <person name="Lipzen A."/>
            <person name="Andreopoulos W."/>
            <person name="Pangilinan J."/>
            <person name="Riley R."/>
            <person name="Hundley H."/>
            <person name="Na H."/>
            <person name="Barry K."/>
            <person name="Grigoriev I.V."/>
            <person name="Stajich J.E."/>
            <person name="Kennedy P.G."/>
        </authorList>
    </citation>
    <scope>NUCLEOTIDE SEQUENCE</scope>
    <source>
        <strain evidence="1">MN1</strain>
    </source>
</reference>
<dbReference type="RefSeq" id="XP_041185543.1">
    <property type="nucleotide sequence ID" value="XM_041333787.1"/>
</dbReference>